<feature type="chain" id="PRO_5038998742" evidence="1">
    <location>
        <begin position="25"/>
        <end position="107"/>
    </location>
</feature>
<feature type="signal peptide" evidence="1">
    <location>
        <begin position="1"/>
        <end position="24"/>
    </location>
</feature>
<proteinExistence type="predicted"/>
<evidence type="ECO:0000313" key="3">
    <source>
        <dbReference type="Proteomes" id="UP001055439"/>
    </source>
</evidence>
<protein>
    <submittedName>
        <fullName evidence="2">Uncharacterized protein</fullName>
    </submittedName>
</protein>
<dbReference type="EMBL" id="CP097502">
    <property type="protein sequence ID" value="URD72667.1"/>
    <property type="molecule type" value="Genomic_DNA"/>
</dbReference>
<dbReference type="Proteomes" id="UP001055439">
    <property type="component" value="Chromosome 1"/>
</dbReference>
<organism evidence="2 3">
    <name type="scientific">Musa troglodytarum</name>
    <name type="common">fe'i banana</name>
    <dbReference type="NCBI Taxonomy" id="320322"/>
    <lineage>
        <taxon>Eukaryota</taxon>
        <taxon>Viridiplantae</taxon>
        <taxon>Streptophyta</taxon>
        <taxon>Embryophyta</taxon>
        <taxon>Tracheophyta</taxon>
        <taxon>Spermatophyta</taxon>
        <taxon>Magnoliopsida</taxon>
        <taxon>Liliopsida</taxon>
        <taxon>Zingiberales</taxon>
        <taxon>Musaceae</taxon>
        <taxon>Musa</taxon>
    </lineage>
</organism>
<dbReference type="AlphaFoldDB" id="A0A9E7E947"/>
<accession>A0A9E7E947</accession>
<keyword evidence="1" id="KW-0732">Signal</keyword>
<evidence type="ECO:0000313" key="2">
    <source>
        <dbReference type="EMBL" id="URD72667.1"/>
    </source>
</evidence>
<gene>
    <name evidence="2" type="ORF">MUK42_35145</name>
</gene>
<keyword evidence="3" id="KW-1185">Reference proteome</keyword>
<name>A0A9E7E947_9LILI</name>
<sequence length="107" mass="11908">MEWVPHLQILCISLHMFHFTGSWAKARCLQGTAVNDGSSIDLQEYKSITRSGCLHGGETTVKFALHYKANHITSMHSSAFYAEEAIISVLPTEEVPSAQCLPSRIHH</sequence>
<reference evidence="2" key="1">
    <citation type="submission" date="2022-05" db="EMBL/GenBank/DDBJ databases">
        <title>The Musa troglodytarum L. genome provides insights into the mechanism of non-climacteric behaviour and enrichment of carotenoids.</title>
        <authorList>
            <person name="Wang J."/>
        </authorList>
    </citation>
    <scope>NUCLEOTIDE SEQUENCE</scope>
    <source>
        <tissue evidence="2">Leaf</tissue>
    </source>
</reference>
<evidence type="ECO:0000256" key="1">
    <source>
        <dbReference type="SAM" id="SignalP"/>
    </source>
</evidence>